<organism evidence="1 2">
    <name type="scientific">Paracoccus cavernae</name>
    <dbReference type="NCBI Taxonomy" id="1571207"/>
    <lineage>
        <taxon>Bacteria</taxon>
        <taxon>Pseudomonadati</taxon>
        <taxon>Pseudomonadota</taxon>
        <taxon>Alphaproteobacteria</taxon>
        <taxon>Rhodobacterales</taxon>
        <taxon>Paracoccaceae</taxon>
        <taxon>Paracoccus</taxon>
    </lineage>
</organism>
<protein>
    <submittedName>
        <fullName evidence="1">Uncharacterized protein</fullName>
    </submittedName>
</protein>
<reference evidence="2" key="1">
    <citation type="journal article" date="2019" name="Int. J. Syst. Evol. Microbiol.">
        <title>The Global Catalogue of Microorganisms (GCM) 10K type strain sequencing project: providing services to taxonomists for standard genome sequencing and annotation.</title>
        <authorList>
            <consortium name="The Broad Institute Genomics Platform"/>
            <consortium name="The Broad Institute Genome Sequencing Center for Infectious Disease"/>
            <person name="Wu L."/>
            <person name="Ma J."/>
        </authorList>
    </citation>
    <scope>NUCLEOTIDE SEQUENCE [LARGE SCALE GENOMIC DNA]</scope>
    <source>
        <strain evidence="2">CECT 8482</strain>
    </source>
</reference>
<comment type="caution">
    <text evidence="1">The sequence shown here is derived from an EMBL/GenBank/DDBJ whole genome shotgun (WGS) entry which is preliminary data.</text>
</comment>
<sequence length="41" mass="4888">MNKTIAITDAESRRTLLLALPLALEKAEMWDWWVPYFSYSR</sequence>
<keyword evidence="2" id="KW-1185">Reference proteome</keyword>
<accession>A0ABT8D8U2</accession>
<dbReference type="EMBL" id="JAUFRC010000001">
    <property type="protein sequence ID" value="MDN3711850.1"/>
    <property type="molecule type" value="Genomic_DNA"/>
</dbReference>
<proteinExistence type="predicted"/>
<dbReference type="Proteomes" id="UP001243846">
    <property type="component" value="Unassembled WGS sequence"/>
</dbReference>
<gene>
    <name evidence="1" type="ORF">QWZ10_08440</name>
</gene>
<evidence type="ECO:0000313" key="1">
    <source>
        <dbReference type="EMBL" id="MDN3711850.1"/>
    </source>
</evidence>
<name>A0ABT8D8U2_9RHOB</name>
<evidence type="ECO:0000313" key="2">
    <source>
        <dbReference type="Proteomes" id="UP001243846"/>
    </source>
</evidence>